<dbReference type="InterPro" id="IPR000917">
    <property type="entry name" value="Sulfatase_N"/>
</dbReference>
<proteinExistence type="inferred from homology"/>
<evidence type="ECO:0000313" key="5">
    <source>
        <dbReference type="EMBL" id="CAD9332372.1"/>
    </source>
</evidence>
<accession>A0A7S1Z9Y6</accession>
<gene>
    <name evidence="5" type="ORF">DBRI1063_LOCUS12269</name>
</gene>
<feature type="region of interest" description="Disordered" evidence="2">
    <location>
        <begin position="338"/>
        <end position="357"/>
    </location>
</feature>
<keyword evidence="3" id="KW-0732">Signal</keyword>
<dbReference type="Gene3D" id="3.40.720.10">
    <property type="entry name" value="Alkaline Phosphatase, subunit A"/>
    <property type="match status" value="1"/>
</dbReference>
<sequence>MFTPALPSFLFMLADDIGWADFSYNNGTAQTPNIDKWATKTAGSIVFQDFHSGGTVCSPTRATVLTGRNHFRDCVDFVYGCSDMTQCPHLDFEFAPMHTFTVGDAVRSFSTEEYGDKDGAYFAGKWHLGSFYKDAARYGGVVSSPLSHGGFTKMNATVEVAPTATSNCMCKAEWNDLCDFGHNHEPTHCKPEGECCFNYWWDDPLAPHGVTNLTWPTPPDDSLYLADAFSRYLKERSAQKKPFLAQISFHNCHQPFIGSKKVKESCAKGETCRPPLNGEEPYTDEELDYYACLIELDNAVGLILNALKRYGYYDNTMTWFTTDNGPEKNCRPTGICKNANKNPQRPIEAPGSAGPLRGRKRDIYEGGHRVPGIVSFPSQVKSSSSTVLSWETVTTMDFLPTIMEVLSVERPLEQRSWAFDGRSILPLLRNATTGFKWADTEEGPRSVGYQFYDTTLNKSKGWGYRFGRWKYVEGSMSCLHPDCQKPQLYDLDSDIGERVDLSSKYPDILEDLQLKFQKWHESVMKSRREESKCRKTELMLPQSLISVSEKE</sequence>
<evidence type="ECO:0000256" key="3">
    <source>
        <dbReference type="SAM" id="SignalP"/>
    </source>
</evidence>
<evidence type="ECO:0000256" key="1">
    <source>
        <dbReference type="ARBA" id="ARBA00008779"/>
    </source>
</evidence>
<dbReference type="Pfam" id="PF00884">
    <property type="entry name" value="Sulfatase"/>
    <property type="match status" value="2"/>
</dbReference>
<dbReference type="PANTHER" id="PTHR42693">
    <property type="entry name" value="ARYLSULFATASE FAMILY MEMBER"/>
    <property type="match status" value="1"/>
</dbReference>
<dbReference type="AlphaFoldDB" id="A0A7S1Z9Y6"/>
<evidence type="ECO:0000259" key="4">
    <source>
        <dbReference type="Pfam" id="PF00884"/>
    </source>
</evidence>
<feature type="signal peptide" evidence="3">
    <location>
        <begin position="1"/>
        <end position="20"/>
    </location>
</feature>
<comment type="similarity">
    <text evidence="1">Belongs to the sulfatase family.</text>
</comment>
<dbReference type="InterPro" id="IPR050738">
    <property type="entry name" value="Sulfatase"/>
</dbReference>
<dbReference type="EMBL" id="HBGN01019280">
    <property type="protein sequence ID" value="CAD9332372.1"/>
    <property type="molecule type" value="Transcribed_RNA"/>
</dbReference>
<reference evidence="5" key="1">
    <citation type="submission" date="2021-01" db="EMBL/GenBank/DDBJ databases">
        <authorList>
            <person name="Corre E."/>
            <person name="Pelletier E."/>
            <person name="Niang G."/>
            <person name="Scheremetjew M."/>
            <person name="Finn R."/>
            <person name="Kale V."/>
            <person name="Holt S."/>
            <person name="Cochrane G."/>
            <person name="Meng A."/>
            <person name="Brown T."/>
            <person name="Cohen L."/>
        </authorList>
    </citation>
    <scope>NUCLEOTIDE SEQUENCE</scope>
    <source>
        <strain evidence="5">Pop2</strain>
    </source>
</reference>
<feature type="domain" description="Sulfatase N-terminal" evidence="4">
    <location>
        <begin position="121"/>
        <end position="406"/>
    </location>
</feature>
<feature type="chain" id="PRO_5030975177" description="Sulfatase N-terminal domain-containing protein" evidence="3">
    <location>
        <begin position="21"/>
        <end position="551"/>
    </location>
</feature>
<dbReference type="Gene3D" id="3.30.1120.10">
    <property type="match status" value="1"/>
</dbReference>
<feature type="domain" description="Sulfatase N-terminal" evidence="4">
    <location>
        <begin position="8"/>
        <end position="70"/>
    </location>
</feature>
<evidence type="ECO:0000256" key="2">
    <source>
        <dbReference type="SAM" id="MobiDB-lite"/>
    </source>
</evidence>
<organism evidence="5">
    <name type="scientific">Ditylum brightwellii</name>
    <dbReference type="NCBI Taxonomy" id="49249"/>
    <lineage>
        <taxon>Eukaryota</taxon>
        <taxon>Sar</taxon>
        <taxon>Stramenopiles</taxon>
        <taxon>Ochrophyta</taxon>
        <taxon>Bacillariophyta</taxon>
        <taxon>Mediophyceae</taxon>
        <taxon>Lithodesmiophycidae</taxon>
        <taxon>Lithodesmiales</taxon>
        <taxon>Lithodesmiaceae</taxon>
        <taxon>Ditylum</taxon>
    </lineage>
</organism>
<dbReference type="SUPFAM" id="SSF53649">
    <property type="entry name" value="Alkaline phosphatase-like"/>
    <property type="match status" value="1"/>
</dbReference>
<dbReference type="InterPro" id="IPR017850">
    <property type="entry name" value="Alkaline_phosphatase_core_sf"/>
</dbReference>
<dbReference type="GO" id="GO:0004065">
    <property type="term" value="F:arylsulfatase activity"/>
    <property type="evidence" value="ECO:0007669"/>
    <property type="project" value="TreeGrafter"/>
</dbReference>
<protein>
    <recommendedName>
        <fullName evidence="4">Sulfatase N-terminal domain-containing protein</fullName>
    </recommendedName>
</protein>
<dbReference type="PANTHER" id="PTHR42693:SF49">
    <property type="entry name" value="SULFATASE N-TERMINAL DOMAIN-CONTAINING PROTEIN"/>
    <property type="match status" value="1"/>
</dbReference>
<name>A0A7S1Z9Y6_9STRA</name>